<proteinExistence type="predicted"/>
<evidence type="ECO:0000256" key="1">
    <source>
        <dbReference type="SAM" id="MobiDB-lite"/>
    </source>
</evidence>
<feature type="region of interest" description="Disordered" evidence="1">
    <location>
        <begin position="90"/>
        <end position="118"/>
    </location>
</feature>
<accession>A0AAD7EK28</accession>
<dbReference type="EMBL" id="JARIHO010000033">
    <property type="protein sequence ID" value="KAJ7333957.1"/>
    <property type="molecule type" value="Genomic_DNA"/>
</dbReference>
<gene>
    <name evidence="2" type="ORF">DFH08DRAFT_1019764</name>
</gene>
<reference evidence="2" key="1">
    <citation type="submission" date="2023-03" db="EMBL/GenBank/DDBJ databases">
        <title>Massive genome expansion in bonnet fungi (Mycena s.s.) driven by repeated elements and novel gene families across ecological guilds.</title>
        <authorList>
            <consortium name="Lawrence Berkeley National Laboratory"/>
            <person name="Harder C.B."/>
            <person name="Miyauchi S."/>
            <person name="Viragh M."/>
            <person name="Kuo A."/>
            <person name="Thoen E."/>
            <person name="Andreopoulos B."/>
            <person name="Lu D."/>
            <person name="Skrede I."/>
            <person name="Drula E."/>
            <person name="Henrissat B."/>
            <person name="Morin E."/>
            <person name="Kohler A."/>
            <person name="Barry K."/>
            <person name="LaButti K."/>
            <person name="Morin E."/>
            <person name="Salamov A."/>
            <person name="Lipzen A."/>
            <person name="Mereny Z."/>
            <person name="Hegedus B."/>
            <person name="Baldrian P."/>
            <person name="Stursova M."/>
            <person name="Weitz H."/>
            <person name="Taylor A."/>
            <person name="Grigoriev I.V."/>
            <person name="Nagy L.G."/>
            <person name="Martin F."/>
            <person name="Kauserud H."/>
        </authorList>
    </citation>
    <scope>NUCLEOTIDE SEQUENCE</scope>
    <source>
        <strain evidence="2">CBHHK002</strain>
    </source>
</reference>
<feature type="region of interest" description="Disordered" evidence="1">
    <location>
        <begin position="1455"/>
        <end position="1534"/>
    </location>
</feature>
<name>A0AAD7EK28_9AGAR</name>
<feature type="compositionally biased region" description="Acidic residues" evidence="1">
    <location>
        <begin position="1019"/>
        <end position="1029"/>
    </location>
</feature>
<feature type="region of interest" description="Disordered" evidence="1">
    <location>
        <begin position="992"/>
        <end position="1035"/>
    </location>
</feature>
<dbReference type="Proteomes" id="UP001218218">
    <property type="component" value="Unassembled WGS sequence"/>
</dbReference>
<comment type="caution">
    <text evidence="2">The sequence shown here is derived from an EMBL/GenBank/DDBJ whole genome shotgun (WGS) entry which is preliminary data.</text>
</comment>
<evidence type="ECO:0000313" key="2">
    <source>
        <dbReference type="EMBL" id="KAJ7333957.1"/>
    </source>
</evidence>
<evidence type="ECO:0000313" key="3">
    <source>
        <dbReference type="Proteomes" id="UP001218218"/>
    </source>
</evidence>
<keyword evidence="3" id="KW-1185">Reference proteome</keyword>
<feature type="compositionally biased region" description="Low complexity" evidence="1">
    <location>
        <begin position="1516"/>
        <end position="1533"/>
    </location>
</feature>
<protein>
    <submittedName>
        <fullName evidence="2">Uncharacterized protein</fullName>
    </submittedName>
</protein>
<sequence length="1632" mass="181131">MFGSSSNLDPAVAFKADDLVVENGHLQCPHCGYKIPLGASLPTAKANMKKHVEKNEKCRAARMLSTSSAPKKQSVLSSFFGKRKEYATPTVPPIPKPTISRPSHHSHPFQAGPATKLVPLPPTTNPLLARFRGLIEQLAGHVPEADEEHPFARFRNYEGSIAKDAEPWELWDRKIGNQLPLSQEQLRPLIMSGPNGVQAMYDLILWLSTTHKVDIGVMEPKINRVMEAMESFLPTSLGNTPIEHLPTSAPTTSLIDVDGIDSRAPSPRPAFPQPVRCKPTYSCVGVKVEFPHGISAWEGYTNGLHTRLNDPCDAVIRRGEMRIFSHSCEKDVENDDETCICCEDIATSTHFKTVQYHILDPPRAKTNLAYYSTNGLVKKAREGQRSVRALRLVRINGGKKIASRTRALALHKQWVAAVARGKVLRVDRLAATHLNHKVGIAGLMKHWFNASKHIYKPLNYTQEDYLRGLLIWRLGGARPAGIAHRALNLPSVSTLRRHSIVPDLIASPTHPKPVEIEANLRASFKEIEDRIGTEGVVHQILMVDELKVEERFRWDPTTNVVLRLCREHSAGMSLEFVSANEPKLILDELRANKTHLAIEATVASIGLLAKDPALYSARTGLISGSCKRESGESHSKILKIALESSAVTKLRTVSLTSDGEARRAEAIIRLTFKYLLPPSSPIHPLLHDLEFMNLMVGEDDLTGDKDYKDCFKRLRNWLLRKRGLVIGDLEITMAIVRSQLQFHGLTPVRIGNLLQPNDRQDVKLAYDLLREIWRLPTLNSDSGKPLRFIETRDTFQMLGSLIRHLIFPYVCTTLSLSDQLRHLSSASHLLLALMRKTNAGAKFMPTHTLIVLQVLFGILRTMVGSDANVDLLQLALRITGTTEVSTILALFPHSDSAPRRLKLPVLSENDIEIEQKQDHITPSSWTGNVAVKNVNLRTSWILGRKDIEVEFPALAPVLKELSDERAAGESIDILQPFGKDIVHAERAADDIDDSAEDYQEAAAVPSASNPDLDPPPEPFTEDAVAEDDPEQKHSPTFTLRGMEVYKGRWLNQLFRDYKNPHAGSQDRLKRVANLPRYMVQTDTTYSSIVRSDEDPTGTQITLDIPIVTFVECEDKFFVCIGEVTDIVHNNEHHTSLSVELLGEPSASITFQLLHIHPALQEADETGKPDWIWEKGRGKTYTTPGRFTELIDPDMNVAKGQSARLLFDSQDILAIGAMIFGRITATDGPKIASIPRSAHFPDGKLCFLCEDETIEHEIARIGCCAHCSPPVKLSSRIPDILNHNAAHILFDPAIKAENQHCGLCLRPAPQCTFVLKGSSPADIQVDGRKSNCPGYSRFSYQTASISETKNPSSNVPVLCPISSCSAIVWKYVLPQHFKECHPGLPQSVYDIHAISATEKMLLKRLWSNRHAKTQRKSKKSKQKKGIERDASDRYKTIWALRINDDEEVGAVPLGEINCDGREIPASAPDLSESGDQEDLPLHLALPKSRQSSSAVEDDEDITMDKEDTRSSTVSDIQPAAAPTAASPSPKPAQTRGGWNWVIVNAEALWSNTNKTTTVPSDAQVPDAKPAGFISHVWNCARIGSVMHVRRSGPRWVEDVICARTSMSAEVVKVEHSMVCFVINRLTGNDPISR</sequence>
<organism evidence="2 3">
    <name type="scientific">Mycena albidolilacea</name>
    <dbReference type="NCBI Taxonomy" id="1033008"/>
    <lineage>
        <taxon>Eukaryota</taxon>
        <taxon>Fungi</taxon>
        <taxon>Dikarya</taxon>
        <taxon>Basidiomycota</taxon>
        <taxon>Agaricomycotina</taxon>
        <taxon>Agaricomycetes</taxon>
        <taxon>Agaricomycetidae</taxon>
        <taxon>Agaricales</taxon>
        <taxon>Marasmiineae</taxon>
        <taxon>Mycenaceae</taxon>
        <taxon>Mycena</taxon>
    </lineage>
</organism>